<dbReference type="GO" id="GO:1901137">
    <property type="term" value="P:carbohydrate derivative biosynthetic process"/>
    <property type="evidence" value="ECO:0007669"/>
    <property type="project" value="UniProtKB-ARBA"/>
</dbReference>
<dbReference type="PANTHER" id="PTHR45947:SF3">
    <property type="entry name" value="SULFOQUINOVOSYL TRANSFERASE SQD2"/>
    <property type="match status" value="1"/>
</dbReference>
<feature type="domain" description="Glycosyl transferase family 1" evidence="3">
    <location>
        <begin position="208"/>
        <end position="380"/>
    </location>
</feature>
<evidence type="ECO:0000259" key="3">
    <source>
        <dbReference type="Pfam" id="PF00534"/>
    </source>
</evidence>
<evidence type="ECO:0000313" key="8">
    <source>
        <dbReference type="Proteomes" id="UP000218690"/>
    </source>
</evidence>
<dbReference type="SUPFAM" id="SSF53756">
    <property type="entry name" value="UDP-Glycosyltransferase/glycogen phosphorylase"/>
    <property type="match status" value="2"/>
</dbReference>
<feature type="domain" description="Glycosyltransferase subfamily 4-like N-terminal" evidence="4">
    <location>
        <begin position="962"/>
        <end position="1046"/>
    </location>
</feature>
<gene>
    <name evidence="7" type="ORF">COM45_08025</name>
</gene>
<dbReference type="AlphaFoldDB" id="A0A2A4AKQ8"/>
<dbReference type="Proteomes" id="UP000218690">
    <property type="component" value="Unassembled WGS sequence"/>
</dbReference>
<proteinExistence type="predicted"/>
<evidence type="ECO:0000256" key="1">
    <source>
        <dbReference type="ARBA" id="ARBA00022676"/>
    </source>
</evidence>
<dbReference type="InterPro" id="IPR055259">
    <property type="entry name" value="YkvP/CgeB_Glyco_trans-like"/>
</dbReference>
<name>A0A2A4AKQ8_9CORY</name>
<dbReference type="GO" id="GO:0016757">
    <property type="term" value="F:glycosyltransferase activity"/>
    <property type="evidence" value="ECO:0007669"/>
    <property type="project" value="UniProtKB-KW"/>
</dbReference>
<evidence type="ECO:0000259" key="5">
    <source>
        <dbReference type="Pfam" id="PF13524"/>
    </source>
</evidence>
<keyword evidence="1" id="KW-0328">Glycosyltransferase</keyword>
<dbReference type="InterPro" id="IPR001296">
    <property type="entry name" value="Glyco_trans_1"/>
</dbReference>
<feature type="domain" description="Glycosyltransferase subfamily 4-like N-terminal" evidence="6">
    <location>
        <begin position="13"/>
        <end position="190"/>
    </location>
</feature>
<dbReference type="GO" id="GO:1903509">
    <property type="term" value="P:liposaccharide metabolic process"/>
    <property type="evidence" value="ECO:0007669"/>
    <property type="project" value="UniProtKB-ARBA"/>
</dbReference>
<accession>A0A2A4AKQ8</accession>
<dbReference type="CDD" id="cd03801">
    <property type="entry name" value="GT4_PimA-like"/>
    <property type="match status" value="1"/>
</dbReference>
<dbReference type="Gene3D" id="3.40.50.2000">
    <property type="entry name" value="Glycogen Phosphorylase B"/>
    <property type="match status" value="4"/>
</dbReference>
<dbReference type="Pfam" id="PF13692">
    <property type="entry name" value="Glyco_trans_1_4"/>
    <property type="match status" value="1"/>
</dbReference>
<reference evidence="7 8" key="1">
    <citation type="submission" date="2017-09" db="EMBL/GenBank/DDBJ databases">
        <title>Draft Genome Sequence of Corynebacterium accolens AH4003.</title>
        <authorList>
            <person name="Chen Y."/>
            <person name="Oosthuysen W.F."/>
            <person name="Kelley S."/>
            <person name="Horswill A."/>
        </authorList>
    </citation>
    <scope>NUCLEOTIDE SEQUENCE [LARGE SCALE GENOMIC DNA]</scope>
    <source>
        <strain evidence="7 8">AH4003</strain>
    </source>
</reference>
<sequence length="1239" mass="137948">MYCVHQTPLFNSNGYSTRTRGVAKGLQLNDKDVVVVGRSGYPWDSKADVAKPSVRRHSKKLDGVDYVHLPGGNLNRDPLDRYFMEAADAFVREACMQRPALIQSASNFRTAIPALIAARRVGVPFVYEVRGLWEFTEASAKPGFEGTERFEAMCKAETFVASEADAVLAITRQVKDELVSRGVDENKIILALNAVDPDVFLPLPQDKRFAEQHRISTEVPVIGFAGSMVAYEGLDLLLDASASLHSRGVEHQIVIAGSGAAEQGLKQKTKALGIDDRVRFLGRLPQDQMPRLQSTFDIVCCPRRSTIVTELVSPLKPLESFATQKATVLSDVAPNRDLAGDDSERALLFKADDPADLEHALKRVIEDSELRANLGRSARLWSVTERTWKTVGSAMTRAHTMAAEQYLKRVVGTRQLGELRVGVIGDEFTRTTLAGSFITELISRQNWREQLETLSFDLIIIESAWEGNGGEWARGIGHYSDKESADLRGLLESARSKGIPTLFWNKEDPVHFARFAPNAALCDHVFTTDANMIPKYHSVEEQCNITISSLPFYAQPKIHNPLPKGREFSSSIAYAGSYYGERYAQRSKSLDLLLSAASDYPLAIYDRQANNPDSPYTFPEKYRSSVQGALPYDEVIKSYQSHLVHLNVNSVLDSPTMFSRRVVEIPACGGIVLSAFSRGITETLGSNIANSNRREDYEAWLHAWSTSPHERLSEIWRQMRTIYRAHTTETALSIMMRTAGIPVAGLKPARYIAVVSRATPDSLARVLEQSVPPVAVVLEDSEDPSEDTRAYSDSVEVPIYPTLADVPVEADYQIFFEGHVHRTFAEDVLLPLRFTEADAVFVRHDSEFSGGNSIVEYLGNRSLGGFSRALVRTKPVGGGEVVLTLPADECDESALAHTTAKASSPVVHKLKLFEGKKVLVAGHDLKFAQGLLAALRTAGAEVLLDEWESHTKHDEQRSLEQLEKADIVFCEWGLGNAVWYSHKIRSNQRLVVRVHSQELFRPYLAQIAHECVDSFIFVSELIRSTAVVSHGVPRERTTVIPNPVDIAALDLPKAAAAEKAIGFVGIVPRSKRLDLALDVLEGVLKEDPEYVLRIKGKTPEDYPWMKNRPQEMDYFNKQYVRIEQLNQQYPGCVVFDGFGSDMAEWYANVGVVLSTSDFESFHLTIADGAASGALPVCFNWPGADRIYPAEWLVPNIERAVNRVLSQKRDPRKYKTVAEDFESREVYMQLLAEIRAEEQV</sequence>
<evidence type="ECO:0000313" key="7">
    <source>
        <dbReference type="EMBL" id="PCC82776.1"/>
    </source>
</evidence>
<dbReference type="Pfam" id="PF13439">
    <property type="entry name" value="Glyco_transf_4"/>
    <property type="match status" value="1"/>
</dbReference>
<comment type="caution">
    <text evidence="7">The sequence shown here is derived from an EMBL/GenBank/DDBJ whole genome shotgun (WGS) entry which is preliminary data.</text>
</comment>
<keyword evidence="2 7" id="KW-0808">Transferase</keyword>
<dbReference type="Pfam" id="PF13579">
    <property type="entry name" value="Glyco_trans_4_4"/>
    <property type="match status" value="1"/>
</dbReference>
<evidence type="ECO:0000256" key="2">
    <source>
        <dbReference type="ARBA" id="ARBA00022679"/>
    </source>
</evidence>
<dbReference type="Pfam" id="PF13524">
    <property type="entry name" value="Glyco_trans_1_2"/>
    <property type="match status" value="1"/>
</dbReference>
<evidence type="ECO:0000259" key="6">
    <source>
        <dbReference type="Pfam" id="PF13579"/>
    </source>
</evidence>
<dbReference type="InterPro" id="IPR028098">
    <property type="entry name" value="Glyco_trans_4-like_N"/>
</dbReference>
<dbReference type="Pfam" id="PF00534">
    <property type="entry name" value="Glycos_transf_1"/>
    <property type="match status" value="1"/>
</dbReference>
<dbReference type="CDD" id="cd03794">
    <property type="entry name" value="GT4_WbuB-like"/>
    <property type="match status" value="1"/>
</dbReference>
<dbReference type="EMBL" id="NWBP01000023">
    <property type="protein sequence ID" value="PCC82776.1"/>
    <property type="molecule type" value="Genomic_DNA"/>
</dbReference>
<dbReference type="PANTHER" id="PTHR45947">
    <property type="entry name" value="SULFOQUINOVOSYL TRANSFERASE SQD2"/>
    <property type="match status" value="1"/>
</dbReference>
<evidence type="ECO:0000259" key="4">
    <source>
        <dbReference type="Pfam" id="PF13439"/>
    </source>
</evidence>
<protein>
    <submittedName>
        <fullName evidence="7">Glycosyl transferase family 1</fullName>
    </submittedName>
</protein>
<feature type="domain" description="Spore protein YkvP/CgeB glycosyl transferase-like" evidence="5">
    <location>
        <begin position="620"/>
        <end position="730"/>
    </location>
</feature>
<dbReference type="InterPro" id="IPR050194">
    <property type="entry name" value="Glycosyltransferase_grp1"/>
</dbReference>
<organism evidence="7 8">
    <name type="scientific">Corynebacterium accolens</name>
    <dbReference type="NCBI Taxonomy" id="38284"/>
    <lineage>
        <taxon>Bacteria</taxon>
        <taxon>Bacillati</taxon>
        <taxon>Actinomycetota</taxon>
        <taxon>Actinomycetes</taxon>
        <taxon>Mycobacteriales</taxon>
        <taxon>Corynebacteriaceae</taxon>
        <taxon>Corynebacterium</taxon>
    </lineage>
</organism>